<dbReference type="SUPFAM" id="SSF57184">
    <property type="entry name" value="Growth factor receptor domain"/>
    <property type="match status" value="1"/>
</dbReference>
<gene>
    <name evidence="11" type="ORF">ODALV1_LOCUS16736</name>
</gene>
<feature type="domain" description="VWFC" evidence="10">
    <location>
        <begin position="272"/>
        <end position="330"/>
    </location>
</feature>
<dbReference type="InterPro" id="IPR013320">
    <property type="entry name" value="ConA-like_dom_sf"/>
</dbReference>
<dbReference type="SMART" id="SM00214">
    <property type="entry name" value="VWC"/>
    <property type="match status" value="4"/>
</dbReference>
<dbReference type="Gene3D" id="2.60.120.200">
    <property type="match status" value="1"/>
</dbReference>
<feature type="disulfide bond" evidence="6">
    <location>
        <begin position="523"/>
        <end position="533"/>
    </location>
</feature>
<evidence type="ECO:0000256" key="2">
    <source>
        <dbReference type="ARBA" id="ARBA00022729"/>
    </source>
</evidence>
<evidence type="ECO:0000256" key="3">
    <source>
        <dbReference type="ARBA" id="ARBA00022737"/>
    </source>
</evidence>
<evidence type="ECO:0000313" key="11">
    <source>
        <dbReference type="EMBL" id="CAL8115135.1"/>
    </source>
</evidence>
<feature type="domain" description="VWFC" evidence="10">
    <location>
        <begin position="331"/>
        <end position="394"/>
    </location>
</feature>
<dbReference type="SMART" id="SM00179">
    <property type="entry name" value="EGF_CA"/>
    <property type="match status" value="5"/>
</dbReference>
<organism evidence="11 12">
    <name type="scientific">Orchesella dallaii</name>
    <dbReference type="NCBI Taxonomy" id="48710"/>
    <lineage>
        <taxon>Eukaryota</taxon>
        <taxon>Metazoa</taxon>
        <taxon>Ecdysozoa</taxon>
        <taxon>Arthropoda</taxon>
        <taxon>Hexapoda</taxon>
        <taxon>Collembola</taxon>
        <taxon>Entomobryomorpha</taxon>
        <taxon>Entomobryoidea</taxon>
        <taxon>Orchesellidae</taxon>
        <taxon>Orchesellinae</taxon>
        <taxon>Orchesella</taxon>
    </lineage>
</organism>
<dbReference type="InterPro" id="IPR024731">
    <property type="entry name" value="NELL2-like_EGF"/>
</dbReference>
<dbReference type="PANTHER" id="PTHR24042">
    <property type="entry name" value="NEL HOMOLOG"/>
    <property type="match status" value="1"/>
</dbReference>
<name>A0ABP1QYW7_9HEXA</name>
<keyword evidence="3" id="KW-0677">Repeat</keyword>
<evidence type="ECO:0000256" key="1">
    <source>
        <dbReference type="ARBA" id="ARBA00022536"/>
    </source>
</evidence>
<feature type="domain" description="VWFC" evidence="10">
    <location>
        <begin position="724"/>
        <end position="783"/>
    </location>
</feature>
<feature type="domain" description="EGF-like" evidence="9">
    <location>
        <begin position="395"/>
        <end position="433"/>
    </location>
</feature>
<evidence type="ECO:0000256" key="7">
    <source>
        <dbReference type="SAM" id="Coils"/>
    </source>
</evidence>
<dbReference type="SUPFAM" id="SSF57196">
    <property type="entry name" value="EGF/Laminin"/>
    <property type="match status" value="3"/>
</dbReference>
<feature type="domain" description="EGF-like" evidence="9">
    <location>
        <begin position="606"/>
        <end position="641"/>
    </location>
</feature>
<feature type="chain" id="PRO_5046217015" description="Protein kinase C-binding protein NELL2" evidence="8">
    <location>
        <begin position="23"/>
        <end position="868"/>
    </location>
</feature>
<dbReference type="PROSITE" id="PS01187">
    <property type="entry name" value="EGF_CA"/>
    <property type="match status" value="2"/>
</dbReference>
<keyword evidence="7" id="KW-0175">Coiled coil</keyword>
<proteinExistence type="predicted"/>
<feature type="domain" description="EGF-like" evidence="9">
    <location>
        <begin position="521"/>
        <end position="551"/>
    </location>
</feature>
<dbReference type="Gene3D" id="6.20.200.20">
    <property type="match status" value="3"/>
</dbReference>
<dbReference type="PROSITE" id="PS01208">
    <property type="entry name" value="VWFC_1"/>
    <property type="match status" value="2"/>
</dbReference>
<evidence type="ECO:0000256" key="6">
    <source>
        <dbReference type="PROSITE-ProRule" id="PRU00076"/>
    </source>
</evidence>
<evidence type="ECO:0000313" key="12">
    <source>
        <dbReference type="Proteomes" id="UP001642540"/>
    </source>
</evidence>
<dbReference type="CDD" id="cd00054">
    <property type="entry name" value="EGF_CA"/>
    <property type="match status" value="5"/>
</dbReference>
<dbReference type="InterPro" id="IPR000742">
    <property type="entry name" value="EGF"/>
</dbReference>
<reference evidence="11 12" key="1">
    <citation type="submission" date="2024-08" db="EMBL/GenBank/DDBJ databases">
        <authorList>
            <person name="Cucini C."/>
            <person name="Frati F."/>
        </authorList>
    </citation>
    <scope>NUCLEOTIDE SEQUENCE [LARGE SCALE GENOMIC DNA]</scope>
</reference>
<dbReference type="PROSITE" id="PS00022">
    <property type="entry name" value="EGF_1"/>
    <property type="match status" value="1"/>
</dbReference>
<keyword evidence="2 8" id="KW-0732">Signal</keyword>
<dbReference type="PROSITE" id="PS01186">
    <property type="entry name" value="EGF_2"/>
    <property type="match status" value="3"/>
</dbReference>
<feature type="domain" description="EGF-like" evidence="9">
    <location>
        <begin position="437"/>
        <end position="478"/>
    </location>
</feature>
<feature type="disulfide bond" evidence="6">
    <location>
        <begin position="541"/>
        <end position="550"/>
    </location>
</feature>
<feature type="coiled-coil region" evidence="7">
    <location>
        <begin position="241"/>
        <end position="268"/>
    </location>
</feature>
<dbReference type="Gene3D" id="2.10.25.10">
    <property type="entry name" value="Laminin"/>
    <property type="match status" value="6"/>
</dbReference>
<dbReference type="InterPro" id="IPR009030">
    <property type="entry name" value="Growth_fac_rcpt_cys_sf"/>
</dbReference>
<evidence type="ECO:0000256" key="8">
    <source>
        <dbReference type="SAM" id="SignalP"/>
    </source>
</evidence>
<evidence type="ECO:0008006" key="13">
    <source>
        <dbReference type="Google" id="ProtNLM"/>
    </source>
</evidence>
<dbReference type="SMART" id="SM00181">
    <property type="entry name" value="EGF"/>
    <property type="match status" value="6"/>
</dbReference>
<dbReference type="Pfam" id="PF07645">
    <property type="entry name" value="EGF_CA"/>
    <property type="match status" value="3"/>
</dbReference>
<evidence type="ECO:0000259" key="10">
    <source>
        <dbReference type="PROSITE" id="PS50184"/>
    </source>
</evidence>
<keyword evidence="12" id="KW-1185">Reference proteome</keyword>
<dbReference type="InterPro" id="IPR001007">
    <property type="entry name" value="VWF_dom"/>
</dbReference>
<dbReference type="PANTHER" id="PTHR24042:SF5">
    <property type="entry name" value="EGF-LIKE CALCIUM-BINDING DOMAIN-CONTAINING PROTEIN"/>
    <property type="match status" value="1"/>
</dbReference>
<dbReference type="PROSITE" id="PS50184">
    <property type="entry name" value="VWFC_2"/>
    <property type="match status" value="3"/>
</dbReference>
<dbReference type="InterPro" id="IPR049883">
    <property type="entry name" value="NOTCH1_EGF-like"/>
</dbReference>
<dbReference type="InterPro" id="IPR051586">
    <property type="entry name" value="PKC-binding_NELL"/>
</dbReference>
<dbReference type="Proteomes" id="UP001642540">
    <property type="component" value="Unassembled WGS sequence"/>
</dbReference>
<dbReference type="Pfam" id="PF12947">
    <property type="entry name" value="EGF_3"/>
    <property type="match status" value="2"/>
</dbReference>
<keyword evidence="4 6" id="KW-1015">Disulfide bond</keyword>
<dbReference type="SMART" id="SM00215">
    <property type="entry name" value="VWC_out"/>
    <property type="match status" value="2"/>
</dbReference>
<evidence type="ECO:0000256" key="5">
    <source>
        <dbReference type="ARBA" id="ARBA00023180"/>
    </source>
</evidence>
<dbReference type="SMART" id="SM00210">
    <property type="entry name" value="TSPN"/>
    <property type="match status" value="1"/>
</dbReference>
<dbReference type="InterPro" id="IPR018097">
    <property type="entry name" value="EGF_Ca-bd_CS"/>
</dbReference>
<dbReference type="InterPro" id="IPR001881">
    <property type="entry name" value="EGF-like_Ca-bd_dom"/>
</dbReference>
<comment type="caution">
    <text evidence="6">Lacks conserved residue(s) required for the propagation of feature annotation.</text>
</comment>
<dbReference type="SUPFAM" id="SSF49899">
    <property type="entry name" value="Concanavalin A-like lectins/glucanases"/>
    <property type="match status" value="1"/>
</dbReference>
<keyword evidence="1 6" id="KW-0245">EGF-like domain</keyword>
<feature type="signal peptide" evidence="8">
    <location>
        <begin position="1"/>
        <end position="22"/>
    </location>
</feature>
<dbReference type="SUPFAM" id="SSF57603">
    <property type="entry name" value="FnI-like domain"/>
    <property type="match status" value="3"/>
</dbReference>
<dbReference type="InterPro" id="IPR000152">
    <property type="entry name" value="EGF-type_Asp/Asn_hydroxyl_site"/>
</dbReference>
<accession>A0ABP1QYW7</accession>
<dbReference type="PROSITE" id="PS00010">
    <property type="entry name" value="ASX_HYDROXYL"/>
    <property type="match status" value="5"/>
</dbReference>
<sequence length="868" mass="95435">MTTGTQLSLLLVCIFFPQWAVGGPKLVQLDLFDSLHLHNQTYQGVTLGKGIHKLSPGVIFTGDYREIMVSSDWVDRIRAQVSEIGVNDFTISAIIKQNPNNVGTILAFSKGLLSALEIQSSGRKNELRVISGSLVETFPFRLADGSWHRLAITFSASQVDILVDCMPVSRRVLKFDPATAIFNSLNISIWIGQKTTSHFLYQGAMQDLQLILGPYGYLSQCPQVDTQCPTCSEYTALKMSFASLQSQIQMLTERLNRAEARLSDVEQCECQKSCRVNDTSVFGDGSSWHQNCDICTCKKGEILCQPVQCPQAKTCKNPISKPGECCPTCLKQCYFRGETYDHGETTSIKECTQCKCNDGSMQCTKDDPEKKCPPLTCPLKDQVIVPGECCKVCLGTDYCASHGHLCHSNATCLNLQTTYTCQCKGGFTGDGVEMCMDIDECLSERHHCARNSKCVNTMGGYKCECASGYKKVNQFQCEDENECAVNGSNKCHSHSTCTNTKGSYMCTCNPGYSGNGVQCTPICNQTCENGGICIAPDVCSCRAGWDGVKCETDIDECFQERNSSLETGALCPANALCVNKPGWYLCQCMDGFQASLTQSGEAQCIDINECSEDDACPVGLECVNTVGSYECRCSSADHHCSSGCWNEGRLHPSGSNWFRQDCSICNCESTDNISCSSYSEDLCSQICSTSPLNMTDENPLHKCCTKCATPNSTTVVAPSIPNLKTCQHQLYQNVHFKSGEMWHFQCQTCECQHGEIDCWPIDCPPVDCHDAFLPAGDCCFRCPEESANDKCTHWHRNSTFSQCHLLQNTIESGTRVTLPHNNCLSCKCQVPLCAKLVSKNDGICVLRTETYAVITTMIVLLAHLVLQS</sequence>
<dbReference type="InterPro" id="IPR048287">
    <property type="entry name" value="TSPN-like_N"/>
</dbReference>
<comment type="caution">
    <text evidence="11">The sequence shown here is derived from an EMBL/GenBank/DDBJ whole genome shotgun (WGS) entry which is preliminary data.</text>
</comment>
<evidence type="ECO:0000259" key="9">
    <source>
        <dbReference type="PROSITE" id="PS50026"/>
    </source>
</evidence>
<dbReference type="PROSITE" id="PS50026">
    <property type="entry name" value="EGF_3"/>
    <property type="match status" value="5"/>
</dbReference>
<dbReference type="Pfam" id="PF00093">
    <property type="entry name" value="VWC"/>
    <property type="match status" value="3"/>
</dbReference>
<dbReference type="EMBL" id="CAXLJM020000051">
    <property type="protein sequence ID" value="CAL8115135.1"/>
    <property type="molecule type" value="Genomic_DNA"/>
</dbReference>
<protein>
    <recommendedName>
        <fullName evidence="13">Protein kinase C-binding protein NELL2</fullName>
    </recommendedName>
</protein>
<feature type="domain" description="EGF-like" evidence="9">
    <location>
        <begin position="479"/>
        <end position="520"/>
    </location>
</feature>
<evidence type="ECO:0000256" key="4">
    <source>
        <dbReference type="ARBA" id="ARBA00023157"/>
    </source>
</evidence>
<keyword evidence="5" id="KW-0325">Glycoprotein</keyword>